<evidence type="ECO:0000313" key="5">
    <source>
        <dbReference type="Proteomes" id="UP000567179"/>
    </source>
</evidence>
<keyword evidence="5" id="KW-1185">Reference proteome</keyword>
<evidence type="ECO:0000256" key="1">
    <source>
        <dbReference type="ARBA" id="ARBA00023125"/>
    </source>
</evidence>
<evidence type="ECO:0000313" key="4">
    <source>
        <dbReference type="EMBL" id="KAF5326782.1"/>
    </source>
</evidence>
<feature type="region of interest" description="Disordered" evidence="3">
    <location>
        <begin position="57"/>
        <end position="126"/>
    </location>
</feature>
<dbReference type="SUPFAM" id="SSF56349">
    <property type="entry name" value="DNA breaking-rejoining enzymes"/>
    <property type="match status" value="1"/>
</dbReference>
<evidence type="ECO:0000256" key="3">
    <source>
        <dbReference type="SAM" id="MobiDB-lite"/>
    </source>
</evidence>
<proteinExistence type="predicted"/>
<dbReference type="GO" id="GO:0006310">
    <property type="term" value="P:DNA recombination"/>
    <property type="evidence" value="ECO:0007669"/>
    <property type="project" value="UniProtKB-KW"/>
</dbReference>
<dbReference type="OrthoDB" id="2678913at2759"/>
<keyword evidence="2" id="KW-0233">DNA recombination</keyword>
<reference evidence="4 5" key="1">
    <citation type="journal article" date="2020" name="ISME J.">
        <title>Uncovering the hidden diversity of litter-decomposition mechanisms in mushroom-forming fungi.</title>
        <authorList>
            <person name="Floudas D."/>
            <person name="Bentzer J."/>
            <person name="Ahren D."/>
            <person name="Johansson T."/>
            <person name="Persson P."/>
            <person name="Tunlid A."/>
        </authorList>
    </citation>
    <scope>NUCLEOTIDE SEQUENCE [LARGE SCALE GENOMIC DNA]</scope>
    <source>
        <strain evidence="4 5">CBS 101986</strain>
    </source>
</reference>
<sequence length="1516" mass="170465">MPIQNDPNLEQPPDFASAAFAASIQSISQAQNIPAVEAIQQLVNAWTAAHEEWVQQWNQEEQQRQQQEEEQQQQQQQQQQEEQQQQQDEQQRQEQERQRQIEEDEARRDEESAGRGKSRAKMRDFETRKLVPDVSDHRPSRYALTKLEDCEYVELYYFTPQACRDATLHDRTVAQGSLTLTHINETVALKPVAAFKASSKAVPDEHLSFADFSVAKASMMTWITKFGWPQKHVLSLATFYMKIENHPLRRQTDGDSTLLHYQAQIRREWHDAIKPTSVTEPFDIGEINETRLRLIGNDLFNEQRSKALTSLEEATSRLLVLQGTPRRGENRSRHMRDRSRSPSLSQGDRNTSYSNLGRRRRKSSSPPPYDARATKRVKSSQTAQSFRKGASTGGPKSASCGTKRLQHAALTTTWVASSTKAAPLSAPTGRNLKVAKPEATTLDTNALAVGASRTALRTVISQKKLDAGSPYKHHNWNRLLCQYGLHTKYPNFASNLQYGFDMGICPIITTYSPPNTPSTILYAPEFHAILQHEFAAGRYIGPFSQKELENLIGPFQTSPLTIIPKPGKPGKFRLVQNFSYPRTPAHGVSSINSSINSDHFPCTWGTFTVVCLLISRLPPGSQAAVRDVKEAYRTIPTHPDQWPGMVIRLSNDSDLFALDMRDSFGLASGGGCYGVVADAGTDIMRAWGIGPISKWVDDHIFFRILKHFREEYNARRAAWAADIQKNGGRFHDGGKLWYRGALMPNDRPEEFDEDMSRSILDHSAASPRPLDDAKYTYGMSDIDNISEVLGIPWETSKDVPFSSRVPYIGLEWDLETKTVKLLDKKREKYTQAIETWETSKQHPLNEGEKLYGQLLHCCLIIPQGRAYLTNLEAFIGSFKTDSKFMPHTPRRGTAADLVWWKTQLADPNLKRTIPAPTLIVDVAAYSDASSETGIGITIGKQWRAWRLLPGWKTEQRDIGWAEAAGFFLLAIAILEFYPAGTHYRLYGDNKGVVEGWWKGRSRNIPTNSIFRSIHILSTSTNTVFLTRYVPSAANPADDPSRGRYGPTEHLLPHIPIPGNLRAFIVDFDAPLQPTELRLVHDGQQLLPKPRRSAQQRQDIRKASGNPTETLDEWEEKLLHEQFDTALPARRTVPARGTSRFTHHSLAPSAQRPHVAARDRLRLWHPVNSRNTLDENGIPTNLVPSDLERIGDVLEHAWAESTRELYGTGLLVYHIFCDKKGVTEIFRAPASAILITSFISTLAEAYSGSAIGNYVAGIRAWHILHGLPWHVNTAEQALALKAAERLAPATSSRKQRVPFTLDYIVALRQHLDTTKPLHAAVYACLTTTFFAAARLGEFTVPSLSAFDPTIHVKPTDVRVENDRNNFKSTVFHLPRTKSAPLHGEDVSWSTQPGVTDPEAALDNHLKVNKPPPSAALFAYRYQGKHRPLTKPKFLEVIKKAAKDAGLEQRQGHGIRIGSTLEYLLRGVPFEVMKVKGRWASDAFLLYLTKHTQILAPYMQGEPERQAAFVALTMPPVR</sequence>
<dbReference type="GO" id="GO:0003677">
    <property type="term" value="F:DNA binding"/>
    <property type="evidence" value="ECO:0007669"/>
    <property type="project" value="UniProtKB-KW"/>
</dbReference>
<dbReference type="PANTHER" id="PTHR33050">
    <property type="entry name" value="REVERSE TRANSCRIPTASE DOMAIN-CONTAINING PROTEIN"/>
    <property type="match status" value="1"/>
</dbReference>
<keyword evidence="1" id="KW-0238">DNA-binding</keyword>
<feature type="compositionally biased region" description="Polar residues" evidence="3">
    <location>
        <begin position="341"/>
        <end position="355"/>
    </location>
</feature>
<gene>
    <name evidence="4" type="ORF">D9619_003889</name>
</gene>
<dbReference type="Proteomes" id="UP000567179">
    <property type="component" value="Unassembled WGS sequence"/>
</dbReference>
<dbReference type="GO" id="GO:0015074">
    <property type="term" value="P:DNA integration"/>
    <property type="evidence" value="ECO:0007669"/>
    <property type="project" value="InterPro"/>
</dbReference>
<dbReference type="Gene3D" id="1.10.150.130">
    <property type="match status" value="1"/>
</dbReference>
<organism evidence="4 5">
    <name type="scientific">Psilocybe cf. subviscida</name>
    <dbReference type="NCBI Taxonomy" id="2480587"/>
    <lineage>
        <taxon>Eukaryota</taxon>
        <taxon>Fungi</taxon>
        <taxon>Dikarya</taxon>
        <taxon>Basidiomycota</taxon>
        <taxon>Agaricomycotina</taxon>
        <taxon>Agaricomycetes</taxon>
        <taxon>Agaricomycetidae</taxon>
        <taxon>Agaricales</taxon>
        <taxon>Agaricineae</taxon>
        <taxon>Strophariaceae</taxon>
        <taxon>Psilocybe</taxon>
    </lineage>
</organism>
<feature type="compositionally biased region" description="Basic and acidic residues" evidence="3">
    <location>
        <begin position="89"/>
        <end position="114"/>
    </location>
</feature>
<protein>
    <submittedName>
        <fullName evidence="4">Uncharacterized protein</fullName>
    </submittedName>
</protein>
<accession>A0A8H5BR46</accession>
<comment type="caution">
    <text evidence="4">The sequence shown here is derived from an EMBL/GenBank/DDBJ whole genome shotgun (WGS) entry which is preliminary data.</text>
</comment>
<feature type="compositionally biased region" description="Low complexity" evidence="3">
    <location>
        <begin position="72"/>
        <end position="88"/>
    </location>
</feature>
<dbReference type="SUPFAM" id="SSF47823">
    <property type="entry name" value="lambda integrase-like, N-terminal domain"/>
    <property type="match status" value="1"/>
</dbReference>
<dbReference type="InterPro" id="IPR011010">
    <property type="entry name" value="DNA_brk_join_enz"/>
</dbReference>
<dbReference type="PANTHER" id="PTHR33050:SF7">
    <property type="entry name" value="RIBONUCLEASE H"/>
    <property type="match status" value="1"/>
</dbReference>
<dbReference type="InterPro" id="IPR010998">
    <property type="entry name" value="Integrase_recombinase_N"/>
</dbReference>
<dbReference type="Gene3D" id="1.10.443.10">
    <property type="entry name" value="Intergrase catalytic core"/>
    <property type="match status" value="1"/>
</dbReference>
<feature type="region of interest" description="Disordered" evidence="3">
    <location>
        <begin position="1081"/>
        <end position="1108"/>
    </location>
</feature>
<dbReference type="InterPro" id="IPR052055">
    <property type="entry name" value="Hepadnavirus_pol/RT"/>
</dbReference>
<dbReference type="InterPro" id="IPR013762">
    <property type="entry name" value="Integrase-like_cat_sf"/>
</dbReference>
<name>A0A8H5BR46_9AGAR</name>
<evidence type="ECO:0000256" key="2">
    <source>
        <dbReference type="ARBA" id="ARBA00023172"/>
    </source>
</evidence>
<dbReference type="EMBL" id="JAACJJ010000014">
    <property type="protein sequence ID" value="KAF5326782.1"/>
    <property type="molecule type" value="Genomic_DNA"/>
</dbReference>
<feature type="region of interest" description="Disordered" evidence="3">
    <location>
        <begin position="319"/>
        <end position="403"/>
    </location>
</feature>